<gene>
    <name evidence="4" type="ORF">IXB28_01455</name>
</gene>
<dbReference type="InterPro" id="IPR000189">
    <property type="entry name" value="Transglyc_AS"/>
</dbReference>
<keyword evidence="2" id="KW-0732">Signal</keyword>
<dbReference type="PROSITE" id="PS00922">
    <property type="entry name" value="TRANSGLYCOSYLASE"/>
    <property type="match status" value="1"/>
</dbReference>
<evidence type="ECO:0000313" key="4">
    <source>
        <dbReference type="EMBL" id="MBT9310858.1"/>
    </source>
</evidence>
<dbReference type="PANTHER" id="PTHR37423:SF5">
    <property type="entry name" value="SOLUBLE LYTIC MUREIN TRANSGLYCOSYLASE"/>
    <property type="match status" value="1"/>
</dbReference>
<keyword evidence="5" id="KW-1185">Reference proteome</keyword>
<dbReference type="InterPro" id="IPR011990">
    <property type="entry name" value="TPR-like_helical_dom_sf"/>
</dbReference>
<dbReference type="Pfam" id="PF01464">
    <property type="entry name" value="SLT"/>
    <property type="match status" value="1"/>
</dbReference>
<dbReference type="CDD" id="cd13401">
    <property type="entry name" value="Slt70-like"/>
    <property type="match status" value="1"/>
</dbReference>
<comment type="caution">
    <text evidence="4">The sequence shown here is derived from an EMBL/GenBank/DDBJ whole genome shotgun (WGS) entry which is preliminary data.</text>
</comment>
<dbReference type="PANTHER" id="PTHR37423">
    <property type="entry name" value="SOLUBLE LYTIC MUREIN TRANSGLYCOSYLASE-RELATED"/>
    <property type="match status" value="1"/>
</dbReference>
<dbReference type="SUPFAM" id="SSF53955">
    <property type="entry name" value="Lysozyme-like"/>
    <property type="match status" value="1"/>
</dbReference>
<comment type="similarity">
    <text evidence="1">Belongs to the transglycosylase Slt family.</text>
</comment>
<evidence type="ECO:0000259" key="3">
    <source>
        <dbReference type="Pfam" id="PF01464"/>
    </source>
</evidence>
<dbReference type="Gene3D" id="1.25.40.10">
    <property type="entry name" value="Tetratricopeptide repeat domain"/>
    <property type="match status" value="2"/>
</dbReference>
<reference evidence="4 5" key="1">
    <citation type="journal article" date="2021" name="Mar. Drugs">
        <title>Genome Reduction and Secondary Metabolism of the Marine Sponge-Associated Cyanobacterium Leptothoe.</title>
        <authorList>
            <person name="Konstantinou D."/>
            <person name="Popin R.V."/>
            <person name="Fewer D.P."/>
            <person name="Sivonen K."/>
            <person name="Gkelis S."/>
        </authorList>
    </citation>
    <scope>NUCLEOTIDE SEQUENCE [LARGE SCALE GENOMIC DNA]</scope>
    <source>
        <strain evidence="4 5">TAU-MAC 1615</strain>
    </source>
</reference>
<dbReference type="Proteomes" id="UP001196661">
    <property type="component" value="Unassembled WGS sequence"/>
</dbReference>
<dbReference type="InterPro" id="IPR008258">
    <property type="entry name" value="Transglycosylase_SLT_dom_1"/>
</dbReference>
<protein>
    <submittedName>
        <fullName evidence="4">Transglycosylase SLT domain-containing protein</fullName>
    </submittedName>
</protein>
<name>A0ABS5Y045_9CYAN</name>
<feature type="domain" description="Transglycosylase SLT" evidence="3">
    <location>
        <begin position="560"/>
        <end position="670"/>
    </location>
</feature>
<dbReference type="RefSeq" id="WP_215616757.1">
    <property type="nucleotide sequence ID" value="NZ_JADOER010000002.1"/>
</dbReference>
<dbReference type="InterPro" id="IPR023346">
    <property type="entry name" value="Lysozyme-like_dom_sf"/>
</dbReference>
<dbReference type="SUPFAM" id="SSF48435">
    <property type="entry name" value="Bacterial muramidases"/>
    <property type="match status" value="1"/>
</dbReference>
<accession>A0ABS5Y045</accession>
<dbReference type="Gene3D" id="1.10.530.10">
    <property type="match status" value="1"/>
</dbReference>
<dbReference type="InterPro" id="IPR008939">
    <property type="entry name" value="Lytic_TGlycosylase_superhlx_U"/>
</dbReference>
<evidence type="ECO:0000256" key="2">
    <source>
        <dbReference type="ARBA" id="ARBA00022729"/>
    </source>
</evidence>
<proteinExistence type="inferred from homology"/>
<evidence type="ECO:0000256" key="1">
    <source>
        <dbReference type="ARBA" id="ARBA00007734"/>
    </source>
</evidence>
<organism evidence="4 5">
    <name type="scientific">Leptothoe kymatousa TAU-MAC 1615</name>
    <dbReference type="NCBI Taxonomy" id="2364775"/>
    <lineage>
        <taxon>Bacteria</taxon>
        <taxon>Bacillati</taxon>
        <taxon>Cyanobacteriota</taxon>
        <taxon>Cyanophyceae</taxon>
        <taxon>Nodosilineales</taxon>
        <taxon>Cymatolegaceae</taxon>
        <taxon>Leptothoe</taxon>
        <taxon>Leptothoe kymatousa</taxon>
    </lineage>
</organism>
<sequence length="720" mass="79412">MGKRLKEQLPLLLLGGISLASLALVVFFAQAAQRAMPPKQLNQAQQQRSADSEVFRLALQPAAGRAEMLQQTIASQNNQDSALARYLLATDLLAQGNGAEALTALDQSAVDQAPKALRPYVLLKQGQAQTAAGEAPIQWNELLDKYPEHSATAEARYALGKQDPNQWEALLANHPSHPRAVEVALQQLKTGTSKDKLLLVAAHGLYRDEYEASLERLTKEYGKDLTPEQWDTVGFGYWENQRYGKASEAYAKAPPSPTSLYRTARGAQIAQKRVVAIAAYQKLAQTYPNEPETGLGLIKLVDSLPSKAAIAPLDQVIKNFPDRAGEALLKKANVLEKLKSPTSAKDARTSVLNQYGASDAAAELRLSRAHKAAKANDLTTARQLVEALVTESPNSELAAEASFWSGKWAQKQGQDGNPAYERTIAQYPESYFAWRSAVMLGWEVGDFGNVRYLAPEVSLPQQRPPLPAGSDSLQILYQLGQDADAWAQWQTEFQNVQDPTVAEQFTDGVLRVGVGDNLDGIFMLTSLAWRNEANEQTEYQQLKNTPTYGQTVYPFPFANLIQTWSQQRQLNPLLVTSLMRQESRFEPKIRSVADAVGLMQVLPSTAEWVLGQIGESSTDITAQLEDPNENIKIGTWYLDYTHREYSDNSMFAVASYNAGPGNVADWVAKGYGDPDVFVHNIPFSETQGYVEAVFGGYWNYLRLYNPAISRKIAQHSASSQ</sequence>
<dbReference type="EMBL" id="JADOER010000002">
    <property type="protein sequence ID" value="MBT9310858.1"/>
    <property type="molecule type" value="Genomic_DNA"/>
</dbReference>
<evidence type="ECO:0000313" key="5">
    <source>
        <dbReference type="Proteomes" id="UP001196661"/>
    </source>
</evidence>